<comment type="caution">
    <text evidence="1">The sequence shown here is derived from an EMBL/GenBank/DDBJ whole genome shotgun (WGS) entry which is preliminary data.</text>
</comment>
<protein>
    <recommendedName>
        <fullName evidence="3">Prohibitin</fullName>
    </recommendedName>
</protein>
<evidence type="ECO:0000313" key="1">
    <source>
        <dbReference type="EMBL" id="KAF2600698.1"/>
    </source>
</evidence>
<evidence type="ECO:0000313" key="2">
    <source>
        <dbReference type="Proteomes" id="UP000712281"/>
    </source>
</evidence>
<dbReference type="EMBL" id="QGKW02000717">
    <property type="protein sequence ID" value="KAF2600698.1"/>
    <property type="molecule type" value="Genomic_DNA"/>
</dbReference>
<gene>
    <name evidence="1" type="ORF">F2Q68_00011679</name>
</gene>
<dbReference type="AlphaFoldDB" id="A0A8S9L5V0"/>
<organism evidence="1 2">
    <name type="scientific">Brassica cretica</name>
    <name type="common">Mustard</name>
    <dbReference type="NCBI Taxonomy" id="69181"/>
    <lineage>
        <taxon>Eukaryota</taxon>
        <taxon>Viridiplantae</taxon>
        <taxon>Streptophyta</taxon>
        <taxon>Embryophyta</taxon>
        <taxon>Tracheophyta</taxon>
        <taxon>Spermatophyta</taxon>
        <taxon>Magnoliopsida</taxon>
        <taxon>eudicotyledons</taxon>
        <taxon>Gunneridae</taxon>
        <taxon>Pentapetalae</taxon>
        <taxon>rosids</taxon>
        <taxon>malvids</taxon>
        <taxon>Brassicales</taxon>
        <taxon>Brassicaceae</taxon>
        <taxon>Brassiceae</taxon>
        <taxon>Brassica</taxon>
    </lineage>
</organism>
<proteinExistence type="predicted"/>
<reference evidence="1" key="1">
    <citation type="submission" date="2019-12" db="EMBL/GenBank/DDBJ databases">
        <title>Genome sequencing and annotation of Brassica cretica.</title>
        <authorList>
            <person name="Studholme D.J."/>
            <person name="Sarris P.F."/>
        </authorList>
    </citation>
    <scope>NUCLEOTIDE SEQUENCE</scope>
    <source>
        <strain evidence="1">PFS-001/15</strain>
        <tissue evidence="1">Leaf</tissue>
    </source>
</reference>
<name>A0A8S9L5V0_BRACR</name>
<evidence type="ECO:0008006" key="3">
    <source>
        <dbReference type="Google" id="ProtNLM"/>
    </source>
</evidence>
<sequence length="67" mass="7536">MWPSTNMSYGMEFSRAVEAKQVAQQEDIEELRRIEASWDVAAALARSPNVAYLPGRKSMFLNLNVGC</sequence>
<dbReference type="Proteomes" id="UP000712281">
    <property type="component" value="Unassembled WGS sequence"/>
</dbReference>
<accession>A0A8S9L5V0</accession>